<dbReference type="RefSeq" id="WP_145735911.1">
    <property type="nucleotide sequence ID" value="NZ_VITR01000019.1"/>
</dbReference>
<dbReference type="OrthoDB" id="7362470at2"/>
<name>A0A560GP62_9PROT</name>
<dbReference type="AlphaFoldDB" id="A0A560GP62"/>
<evidence type="ECO:0000313" key="2">
    <source>
        <dbReference type="Proteomes" id="UP000315751"/>
    </source>
</evidence>
<protein>
    <submittedName>
        <fullName evidence="1">Uncharacterized protein</fullName>
    </submittedName>
</protein>
<comment type="caution">
    <text evidence="1">The sequence shown here is derived from an EMBL/GenBank/DDBJ whole genome shotgun (WGS) entry which is preliminary data.</text>
</comment>
<organism evidence="1 2">
    <name type="scientific">Nitrospirillum amazonense</name>
    <dbReference type="NCBI Taxonomy" id="28077"/>
    <lineage>
        <taxon>Bacteria</taxon>
        <taxon>Pseudomonadati</taxon>
        <taxon>Pseudomonadota</taxon>
        <taxon>Alphaproteobacteria</taxon>
        <taxon>Rhodospirillales</taxon>
        <taxon>Azospirillaceae</taxon>
        <taxon>Nitrospirillum</taxon>
    </lineage>
</organism>
<proteinExistence type="predicted"/>
<sequence length="123" mass="12082">MAEIRTSAGITIHIDAGNIGTLTGGPGGTMLAGLGEAVTTAEAPDALLLRLGLGADFARLTRPDGSPLWVRGSSVSLVRPPLPTEIPPGGTAKATLVVGGGHQTVAEDVAAVLSAVNAHGGSL</sequence>
<reference evidence="1 2" key="1">
    <citation type="submission" date="2019-06" db="EMBL/GenBank/DDBJ databases">
        <title>Genomic Encyclopedia of Type Strains, Phase IV (KMG-V): Genome sequencing to study the core and pangenomes of soil and plant-associated prokaryotes.</title>
        <authorList>
            <person name="Whitman W."/>
        </authorList>
    </citation>
    <scope>NUCLEOTIDE SEQUENCE [LARGE SCALE GENOMIC DNA]</scope>
    <source>
        <strain evidence="1 2">BR 11622</strain>
    </source>
</reference>
<evidence type="ECO:0000313" key="1">
    <source>
        <dbReference type="EMBL" id="TWB35793.1"/>
    </source>
</evidence>
<gene>
    <name evidence="1" type="ORF">FBZ90_11978</name>
</gene>
<accession>A0A560GP62</accession>
<dbReference type="Proteomes" id="UP000315751">
    <property type="component" value="Unassembled WGS sequence"/>
</dbReference>
<keyword evidence="2" id="KW-1185">Reference proteome</keyword>
<dbReference type="EMBL" id="VITR01000019">
    <property type="protein sequence ID" value="TWB35793.1"/>
    <property type="molecule type" value="Genomic_DNA"/>
</dbReference>